<feature type="signal peptide" evidence="2">
    <location>
        <begin position="1"/>
        <end position="28"/>
    </location>
</feature>
<keyword evidence="2" id="KW-0732">Signal</keyword>
<name>A0A3B0NXX2_9BACT</name>
<dbReference type="KEGG" id="mala:NCTC10135_00238"/>
<feature type="region of interest" description="Disordered" evidence="1">
    <location>
        <begin position="37"/>
        <end position="77"/>
    </location>
</feature>
<feature type="compositionally biased region" description="Low complexity" evidence="1">
    <location>
        <begin position="56"/>
        <end position="65"/>
    </location>
</feature>
<sequence length="120" mass="13844">MKKNIKFKKMIFLSFGSFLAISPLIILSSCKKNIKEDNLNSNLNNQDNESKKDNNSDGNNSNNFNEHPNDKIQPQINSISNTEIDKYIKLNQDQRFKKDNDKYVDGLKKYLAASANINNW</sequence>
<feature type="chain" id="PRO_5017312637" description="Lipoprotein" evidence="2">
    <location>
        <begin position="29"/>
        <end position="120"/>
    </location>
</feature>
<feature type="non-terminal residue" evidence="3">
    <location>
        <position position="120"/>
    </location>
</feature>
<evidence type="ECO:0000313" key="3">
    <source>
        <dbReference type="EMBL" id="SYV89738.1"/>
    </source>
</evidence>
<evidence type="ECO:0000256" key="1">
    <source>
        <dbReference type="SAM" id="MobiDB-lite"/>
    </source>
</evidence>
<evidence type="ECO:0008006" key="5">
    <source>
        <dbReference type="Google" id="ProtNLM"/>
    </source>
</evidence>
<proteinExistence type="predicted"/>
<dbReference type="Proteomes" id="UP000259864">
    <property type="component" value="Chromosome 1"/>
</dbReference>
<dbReference type="PROSITE" id="PS51257">
    <property type="entry name" value="PROKAR_LIPOPROTEIN"/>
    <property type="match status" value="1"/>
</dbReference>
<accession>A0A3B0NXX2</accession>
<gene>
    <name evidence="3" type="ORF">NCTC10135_00238</name>
</gene>
<reference evidence="4" key="1">
    <citation type="submission" date="2018-06" db="EMBL/GenBank/DDBJ databases">
        <authorList>
            <consortium name="Pathogen Informatics"/>
        </authorList>
    </citation>
    <scope>NUCLEOTIDE SEQUENCE [LARGE SCALE GENOMIC DNA]</scope>
    <source>
        <strain evidence="4">NCTC10135</strain>
    </source>
</reference>
<dbReference type="EMBL" id="LS991949">
    <property type="protein sequence ID" value="SYV89738.1"/>
    <property type="molecule type" value="Genomic_DNA"/>
</dbReference>
<organism evidence="3 4">
    <name type="scientific">Metamycoplasma alkalescens</name>
    <dbReference type="NCBI Taxonomy" id="45363"/>
    <lineage>
        <taxon>Bacteria</taxon>
        <taxon>Bacillati</taxon>
        <taxon>Mycoplasmatota</taxon>
        <taxon>Mycoplasmoidales</taxon>
        <taxon>Metamycoplasmataceae</taxon>
        <taxon>Metamycoplasma</taxon>
    </lineage>
</organism>
<dbReference type="AlphaFoldDB" id="A0A3B0NXX2"/>
<evidence type="ECO:0000256" key="2">
    <source>
        <dbReference type="SAM" id="SignalP"/>
    </source>
</evidence>
<protein>
    <recommendedName>
        <fullName evidence="5">Lipoprotein</fullName>
    </recommendedName>
</protein>
<evidence type="ECO:0000313" key="4">
    <source>
        <dbReference type="Proteomes" id="UP000259864"/>
    </source>
</evidence>